<reference evidence="2 3" key="1">
    <citation type="submission" date="2020-06" db="EMBL/GenBank/DDBJ databases">
        <title>Methanofollis fontis sp. nov., a methanogen isolated from marine sediments near a cold seep at Four-Way Closure Ridge offshore southwestern Taiwan.</title>
        <authorList>
            <person name="Chen S.-C."/>
            <person name="Teng N.-H."/>
            <person name="Lin Y.-S."/>
            <person name="Lai M.-C."/>
            <person name="Chen H.-H."/>
            <person name="Wang C.-C."/>
        </authorList>
    </citation>
    <scope>NUCLEOTIDE SEQUENCE [LARGE SCALE GENOMIC DNA]</scope>
    <source>
        <strain evidence="2 3">DSM 2702</strain>
    </source>
</reference>
<proteinExistence type="predicted"/>
<dbReference type="EMBL" id="JABXWR010000001">
    <property type="protein sequence ID" value="NVO66561.1"/>
    <property type="molecule type" value="Genomic_DNA"/>
</dbReference>
<dbReference type="AlphaFoldDB" id="A0A7K4HMR2"/>
<feature type="transmembrane region" description="Helical" evidence="1">
    <location>
        <begin position="35"/>
        <end position="52"/>
    </location>
</feature>
<keyword evidence="1" id="KW-1133">Transmembrane helix</keyword>
<dbReference type="Pfam" id="PF09997">
    <property type="entry name" value="DUF2238"/>
    <property type="match status" value="1"/>
</dbReference>
<evidence type="ECO:0000313" key="2">
    <source>
        <dbReference type="EMBL" id="NVO66561.1"/>
    </source>
</evidence>
<evidence type="ECO:0008006" key="4">
    <source>
        <dbReference type="Google" id="ProtNLM"/>
    </source>
</evidence>
<feature type="transmembrane region" description="Helical" evidence="1">
    <location>
        <begin position="126"/>
        <end position="148"/>
    </location>
</feature>
<feature type="transmembrane region" description="Helical" evidence="1">
    <location>
        <begin position="168"/>
        <end position="186"/>
    </location>
</feature>
<dbReference type="InterPro" id="IPR014509">
    <property type="entry name" value="YjdF-like"/>
</dbReference>
<dbReference type="OrthoDB" id="313603at2157"/>
<feature type="transmembrane region" description="Helical" evidence="1">
    <location>
        <begin position="94"/>
        <end position="114"/>
    </location>
</feature>
<gene>
    <name evidence="2" type="ORF">HWN36_04390</name>
</gene>
<sequence>MPRSYRSRGRYLAYAVQGLILLNVGYSLWIWDIFLALVGMFGFFLTTVPYIVSRRAEICMPWEVNLLIALSLYLHVAGHISDYYVVFAPYYDKIAHFVSSITISVLGFVLVLLVDRYSGLRLTRPMIVFFIVISTMGLGALWEIYEYLFDTLFATALQHGLDDTMTDLIFDLFGAVIIAAVGNFYLRRLTKEEITALFLKPGTKKEL</sequence>
<dbReference type="RefSeq" id="WP_176788244.1">
    <property type="nucleotide sequence ID" value="NZ_JABXWR010000001.1"/>
</dbReference>
<accession>A0A7K4HMR2</accession>
<feature type="transmembrane region" description="Helical" evidence="1">
    <location>
        <begin position="64"/>
        <end position="88"/>
    </location>
</feature>
<keyword evidence="3" id="KW-1185">Reference proteome</keyword>
<evidence type="ECO:0000313" key="3">
    <source>
        <dbReference type="Proteomes" id="UP000570823"/>
    </source>
</evidence>
<protein>
    <recommendedName>
        <fullName evidence="4">DUF2238 domain-containing protein</fullName>
    </recommendedName>
</protein>
<organism evidence="2 3">
    <name type="scientific">Methanofollis tationis</name>
    <dbReference type="NCBI Taxonomy" id="81417"/>
    <lineage>
        <taxon>Archaea</taxon>
        <taxon>Methanobacteriati</taxon>
        <taxon>Methanobacteriota</taxon>
        <taxon>Stenosarchaea group</taxon>
        <taxon>Methanomicrobia</taxon>
        <taxon>Methanomicrobiales</taxon>
        <taxon>Methanomicrobiaceae</taxon>
        <taxon>Methanofollis</taxon>
    </lineage>
</organism>
<evidence type="ECO:0000256" key="1">
    <source>
        <dbReference type="SAM" id="Phobius"/>
    </source>
</evidence>
<keyword evidence="1" id="KW-0472">Membrane</keyword>
<name>A0A7K4HMR2_9EURY</name>
<feature type="transmembrane region" description="Helical" evidence="1">
    <location>
        <begin position="12"/>
        <end position="29"/>
    </location>
</feature>
<comment type="caution">
    <text evidence="2">The sequence shown here is derived from an EMBL/GenBank/DDBJ whole genome shotgun (WGS) entry which is preliminary data.</text>
</comment>
<keyword evidence="1" id="KW-0812">Transmembrane</keyword>
<dbReference type="Proteomes" id="UP000570823">
    <property type="component" value="Unassembled WGS sequence"/>
</dbReference>